<gene>
    <name evidence="14" type="primary">rfaC</name>
    <name evidence="14" type="ORF">ACFFIT_04450</name>
</gene>
<evidence type="ECO:0000256" key="4">
    <source>
        <dbReference type="ARBA" id="ARBA00022519"/>
    </source>
</evidence>
<keyword evidence="8" id="KW-0472">Membrane</keyword>
<dbReference type="InterPro" id="IPR002201">
    <property type="entry name" value="Glyco_trans_9"/>
</dbReference>
<dbReference type="InterPro" id="IPR011908">
    <property type="entry name" value="LipoPS_heptosylTferase-I"/>
</dbReference>
<proteinExistence type="inferred from homology"/>
<evidence type="ECO:0000256" key="9">
    <source>
        <dbReference type="ARBA" id="ARBA00043995"/>
    </source>
</evidence>
<comment type="subcellular location">
    <subcellularLocation>
        <location evidence="1">Cell inner membrane</location>
        <topology evidence="1">Peripheral membrane protein</topology>
        <orientation evidence="1">Cytoplasmic side</orientation>
    </subcellularLocation>
</comment>
<dbReference type="GO" id="GO:0016757">
    <property type="term" value="F:glycosyltransferase activity"/>
    <property type="evidence" value="ECO:0007669"/>
    <property type="project" value="UniProtKB-KW"/>
</dbReference>
<dbReference type="CDD" id="cd03789">
    <property type="entry name" value="GT9_LPS_heptosyltransferase"/>
    <property type="match status" value="1"/>
</dbReference>
<evidence type="ECO:0000256" key="6">
    <source>
        <dbReference type="ARBA" id="ARBA00022679"/>
    </source>
</evidence>
<accession>A0ABV6CCQ8</accession>
<keyword evidence="4" id="KW-0997">Cell inner membrane</keyword>
<keyword evidence="15" id="KW-1185">Reference proteome</keyword>
<dbReference type="EMBL" id="JBHLXE010000046">
    <property type="protein sequence ID" value="MFC0179351.1"/>
    <property type="molecule type" value="Genomic_DNA"/>
</dbReference>
<evidence type="ECO:0000256" key="11">
    <source>
        <dbReference type="ARBA" id="ARBA00044190"/>
    </source>
</evidence>
<evidence type="ECO:0000256" key="8">
    <source>
        <dbReference type="ARBA" id="ARBA00023136"/>
    </source>
</evidence>
<evidence type="ECO:0000256" key="1">
    <source>
        <dbReference type="ARBA" id="ARBA00004515"/>
    </source>
</evidence>
<comment type="pathway">
    <text evidence="2">Bacterial outer membrane biogenesis; LPS core biosynthesis.</text>
</comment>
<evidence type="ECO:0000256" key="10">
    <source>
        <dbReference type="ARBA" id="ARBA00044041"/>
    </source>
</evidence>
<comment type="catalytic activity">
    <reaction evidence="13">
        <text>an alpha-Kdo-(2-&gt;4)-alpha-Kdo-(2-&gt;6)-lipid A + ADP-L-glycero-beta-D-manno-heptose = an L-alpha-D-Hep-(1-&gt;5)-[alpha-Kdo-(2-&gt;4)]-alpha-Kdo-(2-&gt;6)-lipid A + ADP + H(+)</text>
        <dbReference type="Rhea" id="RHEA:74067"/>
        <dbReference type="ChEBI" id="CHEBI:15378"/>
        <dbReference type="ChEBI" id="CHEBI:61506"/>
        <dbReference type="ChEBI" id="CHEBI:176431"/>
        <dbReference type="ChEBI" id="CHEBI:193068"/>
        <dbReference type="ChEBI" id="CHEBI:456216"/>
        <dbReference type="EC" id="2.4.99.23"/>
    </reaction>
</comment>
<evidence type="ECO:0000256" key="13">
    <source>
        <dbReference type="ARBA" id="ARBA00049201"/>
    </source>
</evidence>
<dbReference type="RefSeq" id="WP_385876450.1">
    <property type="nucleotide sequence ID" value="NZ_JBHLXE010000046.1"/>
</dbReference>
<comment type="similarity">
    <text evidence="9">Belongs to the glycosyltransferase 9 family.</text>
</comment>
<evidence type="ECO:0000256" key="12">
    <source>
        <dbReference type="ARBA" id="ARBA00044330"/>
    </source>
</evidence>
<evidence type="ECO:0000313" key="14">
    <source>
        <dbReference type="EMBL" id="MFC0179351.1"/>
    </source>
</evidence>
<dbReference type="PANTHER" id="PTHR30160">
    <property type="entry name" value="TETRAACYLDISACCHARIDE 4'-KINASE-RELATED"/>
    <property type="match status" value="1"/>
</dbReference>
<organism evidence="14 15">
    <name type="scientific">Thorsellia kenyensis</name>
    <dbReference type="NCBI Taxonomy" id="1549888"/>
    <lineage>
        <taxon>Bacteria</taxon>
        <taxon>Pseudomonadati</taxon>
        <taxon>Pseudomonadota</taxon>
        <taxon>Gammaproteobacteria</taxon>
        <taxon>Enterobacterales</taxon>
        <taxon>Thorselliaceae</taxon>
        <taxon>Thorsellia</taxon>
    </lineage>
</organism>
<dbReference type="SUPFAM" id="SSF53756">
    <property type="entry name" value="UDP-Glycosyltransferase/glycogen phosphorylase"/>
    <property type="match status" value="1"/>
</dbReference>
<evidence type="ECO:0000256" key="7">
    <source>
        <dbReference type="ARBA" id="ARBA00022985"/>
    </source>
</evidence>
<dbReference type="EC" id="2.4.99.23" evidence="10"/>
<evidence type="ECO:0000256" key="5">
    <source>
        <dbReference type="ARBA" id="ARBA00022676"/>
    </source>
</evidence>
<evidence type="ECO:0000256" key="3">
    <source>
        <dbReference type="ARBA" id="ARBA00022475"/>
    </source>
</evidence>
<dbReference type="NCBIfam" id="NF008204">
    <property type="entry name" value="PRK10964.1"/>
    <property type="match status" value="1"/>
</dbReference>
<keyword evidence="5 14" id="KW-0328">Glycosyltransferase</keyword>
<keyword evidence="7" id="KW-0448">Lipopolysaccharide biosynthesis</keyword>
<protein>
    <recommendedName>
        <fullName evidence="11">Lipopolysaccharide heptosyltransferase 1</fullName>
        <ecNumber evidence="10">2.4.99.23</ecNumber>
    </recommendedName>
    <alternativeName>
        <fullName evidence="12">ADP-heptose:lipopolysaccharide heptosyltransferase I</fullName>
    </alternativeName>
</protein>
<dbReference type="PANTHER" id="PTHR30160:SF19">
    <property type="entry name" value="LIPOPOLYSACCHARIDE HEPTOSYLTRANSFERASE 1"/>
    <property type="match status" value="1"/>
</dbReference>
<evidence type="ECO:0000256" key="2">
    <source>
        <dbReference type="ARBA" id="ARBA00004713"/>
    </source>
</evidence>
<dbReference type="InterPro" id="IPR051199">
    <property type="entry name" value="LPS_LOS_Heptosyltrfase"/>
</dbReference>
<evidence type="ECO:0000313" key="15">
    <source>
        <dbReference type="Proteomes" id="UP001589758"/>
    </source>
</evidence>
<dbReference type="Gene3D" id="3.40.50.2000">
    <property type="entry name" value="Glycogen Phosphorylase B"/>
    <property type="match status" value="2"/>
</dbReference>
<keyword evidence="3" id="KW-1003">Cell membrane</keyword>
<comment type="caution">
    <text evidence="14">The sequence shown here is derived from an EMBL/GenBank/DDBJ whole genome shotgun (WGS) entry which is preliminary data.</text>
</comment>
<reference evidence="14 15" key="1">
    <citation type="submission" date="2024-09" db="EMBL/GenBank/DDBJ databases">
        <authorList>
            <person name="Sun Q."/>
            <person name="Mori K."/>
        </authorList>
    </citation>
    <scope>NUCLEOTIDE SEQUENCE [LARGE SCALE GENOMIC DNA]</scope>
    <source>
        <strain evidence="14 15">CCM 8545</strain>
    </source>
</reference>
<dbReference type="Pfam" id="PF01075">
    <property type="entry name" value="Glyco_transf_9"/>
    <property type="match status" value="1"/>
</dbReference>
<dbReference type="NCBIfam" id="TIGR02193">
    <property type="entry name" value="heptsyl_trn_I"/>
    <property type="match status" value="1"/>
</dbReference>
<name>A0ABV6CCQ8_9GAMM</name>
<dbReference type="Proteomes" id="UP001589758">
    <property type="component" value="Unassembled WGS sequence"/>
</dbReference>
<keyword evidence="6 14" id="KW-0808">Transferase</keyword>
<sequence>MKILLVKTSSMGDILHTLPALTDALSFFPQIQVDWVVEENFAQIPSWHKTIRRVIPIALRRWRKSWFAKETREERFKFLAAIKSEQYDLIIDAQGLIKSALFVVRHARGTKHGYSFKSAREGLASFFYDKRHTVATDLHAVERIRMLFAQSLGYQLPISVGNYDIASYFQDRHSAVEASNLSGEAEKNTYLIFLHSTTRDEKHWPENHWLELIRLIAPLNYKIKLPWGTDKEKQRAERLAEDFDFIEVLPKLNLYEVANEIAHCKAVISVDTGLSHLTAALSKHNITLYGPTDPNLIGGYGINQNALTSPTGQMKDILPLDVFEKLKLLN</sequence>